<dbReference type="Gene3D" id="1.50.10.10">
    <property type="match status" value="1"/>
</dbReference>
<sequence>MIRKRLVFTGILLAIAIIFFKPTRNSQPGYLSPFGNLDRTKLDFSADIDKQSAIRAAFKHAWDAYRRDAWGFDDYHPLKRGGTNLVSSGGIGYTIVDALDTLHIMGLDTEFTQARDWVATELTFDRDGKFNAFEVTIRVLGGLLSAYHLSKDEIFLQKAVDLAERLLPIFSTQSGIPLSFINLKERQALADSDNQGFSSTAEAATLQLEFKYLSYLTEDYVYWNAAEKVMDVIRNGALTSGLVPIFIRPSDGQFITSDIRFGSRGDSYYEYLLKQYLQTNQAEQQYREMYDHAMTTMHHDLVRRTPKSNMLFIAELSPKFKREEQKFDWKLVPKQDHLVCFLGGSLLLGVTEGQGPFPPEWDTLSNTEKRDWITGEELIKTCVETYNTATGLGPEIAHFKMPGDPDADSVDWYIKGLDRENPSLTSFDARYILRPETVESLFLAWRLTGNQTYRDQGWKIFQAIEKYTKVEGGGYTSILNVNDTNTQREDKMETFFLSETLKYLYLLFSDSALLSLDKYVFNTEAHPLPRFDPPTRRFNH</sequence>
<dbReference type="GO" id="GO:0005975">
    <property type="term" value="P:carbohydrate metabolic process"/>
    <property type="evidence" value="ECO:0007669"/>
    <property type="project" value="InterPro"/>
</dbReference>
<reference evidence="14 15" key="1">
    <citation type="journal article" date="2011" name="PLoS Pathog.">
        <title>Endophytic Life Strategies Decoded by Genome and Transcriptome Analyses of the Mutualistic Root Symbiont Piriformospora indica.</title>
        <authorList>
            <person name="Zuccaro A."/>
            <person name="Lahrmann U."/>
            <person name="Guldener U."/>
            <person name="Langen G."/>
            <person name="Pfiffi S."/>
            <person name="Biedenkopf D."/>
            <person name="Wong P."/>
            <person name="Samans B."/>
            <person name="Grimm C."/>
            <person name="Basiewicz M."/>
            <person name="Murat C."/>
            <person name="Martin F."/>
            <person name="Kogel K.H."/>
        </authorList>
    </citation>
    <scope>NUCLEOTIDE SEQUENCE [LARGE SCALE GENOMIC DNA]</scope>
    <source>
        <strain evidence="14 15">DSM 11827</strain>
    </source>
</reference>
<feature type="binding site" evidence="11">
    <location>
        <position position="523"/>
    </location>
    <ligand>
        <name>Ca(2+)</name>
        <dbReference type="ChEBI" id="CHEBI:29108"/>
    </ligand>
</feature>
<dbReference type="FunCoup" id="G4T9C6">
    <property type="interactions" value="493"/>
</dbReference>
<feature type="active site" evidence="10">
    <location>
        <position position="436"/>
    </location>
</feature>
<evidence type="ECO:0000256" key="4">
    <source>
        <dbReference type="ARBA" id="ARBA00022723"/>
    </source>
</evidence>
<feature type="active site" description="Proton donor" evidence="10">
    <location>
        <position position="134"/>
    </location>
</feature>
<evidence type="ECO:0000256" key="9">
    <source>
        <dbReference type="ARBA" id="ARBA00048605"/>
    </source>
</evidence>
<dbReference type="STRING" id="1109443.G4T9C6"/>
<evidence type="ECO:0000313" key="15">
    <source>
        <dbReference type="Proteomes" id="UP000007148"/>
    </source>
</evidence>
<feature type="active site" description="Proton donor" evidence="10">
    <location>
        <position position="395"/>
    </location>
</feature>
<evidence type="ECO:0000256" key="12">
    <source>
        <dbReference type="PIRSR" id="PIRSR601382-3"/>
    </source>
</evidence>
<evidence type="ECO:0000256" key="2">
    <source>
        <dbReference type="ARBA" id="ARBA00004922"/>
    </source>
</evidence>
<evidence type="ECO:0000256" key="11">
    <source>
        <dbReference type="PIRSR" id="PIRSR601382-2"/>
    </source>
</evidence>
<dbReference type="GO" id="GO:0005783">
    <property type="term" value="C:endoplasmic reticulum"/>
    <property type="evidence" value="ECO:0007669"/>
    <property type="project" value="TreeGrafter"/>
</dbReference>
<proteinExistence type="inferred from homology"/>
<dbReference type="InterPro" id="IPR036026">
    <property type="entry name" value="Seven-hairpin_glycosidases"/>
</dbReference>
<comment type="catalytic activity">
    <reaction evidence="8">
        <text>N(4)-(alpha-D-Man-(1-&gt;2)-alpha-D-Man-(1-&gt;2)-alpha-D-Man-(1-&gt;3)-[alpha-D-Man-(1-&gt;3)-[alpha-D-Man-(1-&gt;2)-alpha-D-Man-(1-&gt;6)]-alpha-D-Man-(1-&gt;6)]-beta-D-Man-(1-&gt;4)-beta-D-GlcNAc-(1-&gt;4)-beta-D-GlcNAc)-L-asparaginyl-[protein] (N-glucan mannose isomer 8A1,2,3B1,3) + 3 H2O = N(4)-(alpha-D-Man-(1-&gt;3)-[alpha-D-Man-(1-&gt;3)-[alpha-D-Man-(1-&gt;6)]-alpha-D-Man-(1-&gt;6)]-beta-D-Man-(1-&gt;4)-beta-D-GlcNAc-(1-&gt;4)-beta-D-GlcNAc)-L-asparaginyl-[protein] (N-glucan mannose isomer 5A1,2) + 3 beta-D-mannose</text>
        <dbReference type="Rhea" id="RHEA:56028"/>
        <dbReference type="Rhea" id="RHEA-COMP:14358"/>
        <dbReference type="Rhea" id="RHEA-COMP:14367"/>
        <dbReference type="ChEBI" id="CHEBI:15377"/>
        <dbReference type="ChEBI" id="CHEBI:28563"/>
        <dbReference type="ChEBI" id="CHEBI:59087"/>
        <dbReference type="ChEBI" id="CHEBI:60628"/>
        <dbReference type="EC" id="3.2.1.113"/>
    </reaction>
</comment>
<comment type="cofactor">
    <cofactor evidence="1 11">
        <name>Ca(2+)</name>
        <dbReference type="ChEBI" id="CHEBI:29108"/>
    </cofactor>
</comment>
<dbReference type="OMA" id="AAFKHSW"/>
<dbReference type="GO" id="GO:0016020">
    <property type="term" value="C:membrane"/>
    <property type="evidence" value="ECO:0007669"/>
    <property type="project" value="InterPro"/>
</dbReference>
<evidence type="ECO:0000256" key="8">
    <source>
        <dbReference type="ARBA" id="ARBA00047669"/>
    </source>
</evidence>
<dbReference type="EC" id="3.2.1.-" evidence="13"/>
<dbReference type="EMBL" id="CAFZ01000022">
    <property type="protein sequence ID" value="CCA67937.1"/>
    <property type="molecule type" value="Genomic_DNA"/>
</dbReference>
<evidence type="ECO:0000256" key="10">
    <source>
        <dbReference type="PIRSR" id="PIRSR601382-1"/>
    </source>
</evidence>
<dbReference type="Proteomes" id="UP000007148">
    <property type="component" value="Unassembled WGS sequence"/>
</dbReference>
<evidence type="ECO:0000256" key="7">
    <source>
        <dbReference type="ARBA" id="ARBA00023157"/>
    </source>
</evidence>
<dbReference type="InterPro" id="IPR012341">
    <property type="entry name" value="6hp_glycosidase-like_sf"/>
</dbReference>
<dbReference type="AlphaFoldDB" id="G4T9C6"/>
<dbReference type="GO" id="GO:0005509">
    <property type="term" value="F:calcium ion binding"/>
    <property type="evidence" value="ECO:0007669"/>
    <property type="project" value="InterPro"/>
</dbReference>
<evidence type="ECO:0000256" key="3">
    <source>
        <dbReference type="ARBA" id="ARBA00007658"/>
    </source>
</evidence>
<feature type="active site" evidence="10">
    <location>
        <position position="266"/>
    </location>
</feature>
<dbReference type="PANTHER" id="PTHR11742:SF55">
    <property type="entry name" value="ENDOPLASMIC RETICULUM MANNOSYL-OLIGOSACCHARIDE 1,2-ALPHA-MANNOSIDASE"/>
    <property type="match status" value="1"/>
</dbReference>
<organism evidence="14 15">
    <name type="scientific">Serendipita indica (strain DSM 11827)</name>
    <name type="common">Root endophyte fungus</name>
    <name type="synonym">Piriformospora indica</name>
    <dbReference type="NCBI Taxonomy" id="1109443"/>
    <lineage>
        <taxon>Eukaryota</taxon>
        <taxon>Fungi</taxon>
        <taxon>Dikarya</taxon>
        <taxon>Basidiomycota</taxon>
        <taxon>Agaricomycotina</taxon>
        <taxon>Agaricomycetes</taxon>
        <taxon>Sebacinales</taxon>
        <taxon>Serendipitaceae</taxon>
        <taxon>Serendipita</taxon>
    </lineage>
</organism>
<dbReference type="OrthoDB" id="8118055at2759"/>
<feature type="disulfide bond" evidence="12">
    <location>
        <begin position="340"/>
        <end position="382"/>
    </location>
</feature>
<name>G4T9C6_SERID</name>
<keyword evidence="15" id="KW-1185">Reference proteome</keyword>
<keyword evidence="13" id="KW-0326">Glycosidase</keyword>
<accession>G4T9C6</accession>
<evidence type="ECO:0000313" key="14">
    <source>
        <dbReference type="EMBL" id="CCA67937.1"/>
    </source>
</evidence>
<evidence type="ECO:0000256" key="13">
    <source>
        <dbReference type="RuleBase" id="RU361193"/>
    </source>
</evidence>
<evidence type="ECO:0000256" key="6">
    <source>
        <dbReference type="ARBA" id="ARBA00022837"/>
    </source>
</evidence>
<keyword evidence="4 11" id="KW-0479">Metal-binding</keyword>
<evidence type="ECO:0000256" key="1">
    <source>
        <dbReference type="ARBA" id="ARBA00001913"/>
    </source>
</evidence>
<keyword evidence="5 13" id="KW-0378">Hydrolase</keyword>
<dbReference type="SUPFAM" id="SSF48225">
    <property type="entry name" value="Seven-hairpin glycosidases"/>
    <property type="match status" value="1"/>
</dbReference>
<dbReference type="PANTHER" id="PTHR11742">
    <property type="entry name" value="MANNOSYL-OLIGOSACCHARIDE ALPHA-1,2-MANNOSIDASE-RELATED"/>
    <property type="match status" value="1"/>
</dbReference>
<comment type="similarity">
    <text evidence="3 13">Belongs to the glycosyl hydrolase 47 family.</text>
</comment>
<dbReference type="InterPro" id="IPR001382">
    <property type="entry name" value="Glyco_hydro_47"/>
</dbReference>
<keyword evidence="7 12" id="KW-1015">Disulfide bond</keyword>
<comment type="pathway">
    <text evidence="2">Protein modification; protein glycosylation.</text>
</comment>
<protein>
    <recommendedName>
        <fullName evidence="13">alpha-1,2-Mannosidase</fullName>
        <ecNumber evidence="13">3.2.1.-</ecNumber>
    </recommendedName>
</protein>
<dbReference type="InterPro" id="IPR050749">
    <property type="entry name" value="Glycosyl_Hydrolase_47"/>
</dbReference>
<dbReference type="HOGENOM" id="CLU_003818_3_0_1"/>
<dbReference type="InParanoid" id="G4T9C6"/>
<dbReference type="eggNOG" id="KOG2431">
    <property type="taxonomic scope" value="Eukaryota"/>
</dbReference>
<comment type="catalytic activity">
    <reaction evidence="9">
        <text>N(4)-(alpha-D-Man-(1-&gt;2)-alpha-D-Man-(1-&gt;2)-alpha-D-Man-(1-&gt;3)-[alpha-D-Man-(1-&gt;2)-alpha-D-Man-(1-&gt;3)-[alpha-D-Man-(1-&gt;2)-alpha-D-Man-(1-&gt;6)]-alpha-D-Man-(1-&gt;6)]-beta-D-Man-(1-&gt;4)-beta-D-GlcNAc-(1-&gt;4)-beta-D-GlcNAc)-L-asparaginyl-[protein] (N-glucan mannose isomer 9A1,2,3B1,2,3) + 4 H2O = N(4)-(alpha-D-Man-(1-&gt;3)-[alpha-D-Man-(1-&gt;3)-[alpha-D-Man-(1-&gt;6)]-alpha-D-Man-(1-&gt;6)]-beta-D-Man-(1-&gt;4)-beta-D-GlcNAc-(1-&gt;4)-beta-D-GlcNAc)-L-asparaginyl-[protein] (N-glucan mannose isomer 5A1,2) + 4 beta-D-mannose</text>
        <dbReference type="Rhea" id="RHEA:56008"/>
        <dbReference type="Rhea" id="RHEA-COMP:14356"/>
        <dbReference type="Rhea" id="RHEA-COMP:14367"/>
        <dbReference type="ChEBI" id="CHEBI:15377"/>
        <dbReference type="ChEBI" id="CHEBI:28563"/>
        <dbReference type="ChEBI" id="CHEBI:59087"/>
        <dbReference type="ChEBI" id="CHEBI:139493"/>
        <dbReference type="EC" id="3.2.1.113"/>
    </reaction>
</comment>
<dbReference type="GO" id="GO:0004571">
    <property type="term" value="F:mannosyl-oligosaccharide 1,2-alpha-mannosidase activity"/>
    <property type="evidence" value="ECO:0007669"/>
    <property type="project" value="UniProtKB-EC"/>
</dbReference>
<evidence type="ECO:0000256" key="5">
    <source>
        <dbReference type="ARBA" id="ARBA00022801"/>
    </source>
</evidence>
<gene>
    <name evidence="14" type="ORF">PIIN_01806</name>
</gene>
<dbReference type="Pfam" id="PF01532">
    <property type="entry name" value="Glyco_hydro_47"/>
    <property type="match status" value="1"/>
</dbReference>
<dbReference type="PRINTS" id="PR00747">
    <property type="entry name" value="GLYHDRLASE47"/>
</dbReference>
<comment type="caution">
    <text evidence="14">The sequence shown here is derived from an EMBL/GenBank/DDBJ whole genome shotgun (WGS) entry which is preliminary data.</text>
</comment>
<dbReference type="GO" id="GO:0036503">
    <property type="term" value="P:ERAD pathway"/>
    <property type="evidence" value="ECO:0007669"/>
    <property type="project" value="UniProtKB-ARBA"/>
</dbReference>
<keyword evidence="6 11" id="KW-0106">Calcium</keyword>